<dbReference type="GeneID" id="18260691"/>
<feature type="chain" id="PRO_5023251232" description="Arginine biosynthesis bifunctional protein ArgJ alpha chain" evidence="16">
    <location>
        <begin position="1"/>
        <end position="258"/>
    </location>
</feature>
<feature type="binding site" evidence="16">
    <location>
        <position position="248"/>
    </location>
    <ligand>
        <name>substrate</name>
    </ligand>
</feature>
<feature type="site" description="Involved in the stabilization of negative charge on the oxyanion by the formation of the oxyanion hole" evidence="16">
    <location>
        <position position="181"/>
    </location>
</feature>
<dbReference type="FunFam" id="3.30.2330.10:FF:000001">
    <property type="entry name" value="Arginine biosynthesis bifunctional protein ArgJ, mitochondrial"/>
    <property type="match status" value="1"/>
</dbReference>
<dbReference type="Proteomes" id="UP000008066">
    <property type="component" value="Unassembled WGS sequence"/>
</dbReference>
<dbReference type="GO" id="GO:0005634">
    <property type="term" value="C:nucleus"/>
    <property type="evidence" value="ECO:0007669"/>
    <property type="project" value="UniProtKB-SubCell"/>
</dbReference>
<dbReference type="FunFam" id="1.10.8.60:FF:000012">
    <property type="entry name" value="Replication factor C subunit 4"/>
    <property type="match status" value="1"/>
</dbReference>
<dbReference type="GO" id="GO:0005524">
    <property type="term" value="F:ATP binding"/>
    <property type="evidence" value="ECO:0007669"/>
    <property type="project" value="UniProtKB-KW"/>
</dbReference>
<dbReference type="GO" id="GO:0006526">
    <property type="term" value="P:L-arginine biosynthetic process"/>
    <property type="evidence" value="ECO:0007669"/>
    <property type="project" value="UniProtKB-UniRule"/>
</dbReference>
<feature type="site" description="Involved in the stabilization of negative charge on the oxyanion by the formation of the oxyanion hole" evidence="16">
    <location>
        <position position="180"/>
    </location>
</feature>
<keyword evidence="14 16" id="KW-0511">Multifunctional enzyme</keyword>
<dbReference type="FunFam" id="1.20.272.10:FF:000007">
    <property type="entry name" value="Replication factor C subunit 4"/>
    <property type="match status" value="1"/>
</dbReference>
<dbReference type="Pfam" id="PF08542">
    <property type="entry name" value="Rep_fac_C"/>
    <property type="match status" value="1"/>
</dbReference>
<sequence>MQLSCCGSGSDLSVTGSGVANNLQAFNPESDWQSQTLLRRIGQTQMRAYSALPSGGMAIPAAKKKYVPTTGTYPLGFRASGTIVGIKPSNKTKPDLALLASDIPCTAAAVFTKNKFQAAPVTFSRSLLQKKANQGIQGVIINSGCANAVTGKGGLEDAAKMAREADKFLGQPDGTIVMSTGVIGQRLPIEKILNKVPDAYKALGSSHDSWLTAAKAICTTDTFPKLRSRNFTLPSSPGIEYRIAGMAKGAGMIHPNMATLLGVITTDAPVSSAALPSLLKYAVDRSFNSITIDGDTSTNDTITLLANGAAGGKEVAEGSPDYEVFRDVLTDFSAELAQLVVRDGEGATKFVTIRVVESPTEEAARKIASTIARSPLVKTALYGKDANWGRILCATGYALISDPGQGVNDVPEIVPEKTNVSFIPTDGTPELKLLVNGEPEQVDEERASQILELEDLEILVKLGTGDKQATYWTCDYSHEYMVEKYRPVFLDDIVGNTETIERLKIIARDGNMPHLIISGMPGIGKTTSVLCLARQLLGDAYKEAVLELNASDERGIDVVRQRIKGFAQKKVTLPPGRHKIVILDEADSMTSGAQQALRRTMEIYSNTTRFAFACNQSNKIIEPLQSRCAILRYSKLTDAQIVKRLMQIIEAEKVEYSDDGLAALVFTAEGDMRQAINNLQSTVAGFGFVSGDNVFKVVDSPHPIKVQAMIKACYEGKIDQALDTLRELWDLGYSSHDIISTMFKVTKTIPTLSEHAKLEFIKEIGFTHMKILEGVQTLLQLSGCVARLCKLNMDPKLFETPKI</sequence>
<dbReference type="FunFam" id="3.10.20.340:FF:000002">
    <property type="entry name" value="Arginine biosynthesis bifunctional protein ArgJ, mitochondrial"/>
    <property type="match status" value="1"/>
</dbReference>
<evidence type="ECO:0000256" key="11">
    <source>
        <dbReference type="ARBA" id="ARBA00022840"/>
    </source>
</evidence>
<dbReference type="InterPro" id="IPR002813">
    <property type="entry name" value="Arg_biosynth_ArgJ"/>
</dbReference>
<evidence type="ECO:0000256" key="13">
    <source>
        <dbReference type="ARBA" id="ARBA00023242"/>
    </source>
</evidence>
<evidence type="ECO:0000256" key="1">
    <source>
        <dbReference type="ARBA" id="ARBA00004123"/>
    </source>
</evidence>
<evidence type="ECO:0000256" key="4">
    <source>
        <dbReference type="ARBA" id="ARBA00006774"/>
    </source>
</evidence>
<dbReference type="Gene3D" id="3.10.20.340">
    <property type="entry name" value="ArgJ beta chain, C-terminal domain"/>
    <property type="match status" value="1"/>
</dbReference>
<keyword evidence="11" id="KW-0067">ATP-binding</keyword>
<comment type="pathway">
    <text evidence="16">Amino-acid biosynthesis; L-arginine biosynthesis; N(2)-acetyl-L-ornithine from L-glutamate: step 1/4.</text>
</comment>
<dbReference type="InterPro" id="IPR013748">
    <property type="entry name" value="Rep_factorC_C"/>
</dbReference>
<evidence type="ECO:0000256" key="7">
    <source>
        <dbReference type="ARBA" id="ARBA00022679"/>
    </source>
</evidence>
<evidence type="ECO:0000256" key="9">
    <source>
        <dbReference type="ARBA" id="ARBA00022741"/>
    </source>
</evidence>
<comment type="catalytic activity">
    <reaction evidence="16">
        <text>N(2)-acetyl-L-ornithine + L-glutamate = N-acetyl-L-glutamate + L-ornithine</text>
        <dbReference type="Rhea" id="RHEA:15349"/>
        <dbReference type="ChEBI" id="CHEBI:29985"/>
        <dbReference type="ChEBI" id="CHEBI:44337"/>
        <dbReference type="ChEBI" id="CHEBI:46911"/>
        <dbReference type="ChEBI" id="CHEBI:57805"/>
        <dbReference type="EC" id="2.3.1.35"/>
    </reaction>
</comment>
<evidence type="ECO:0000256" key="2">
    <source>
        <dbReference type="ARBA" id="ARBA00004305"/>
    </source>
</evidence>
<dbReference type="FunFam" id="3.60.70.12:FF:000001">
    <property type="entry name" value="Arginine biosynthesis bifunctional protein ArgJ, chloroplastic"/>
    <property type="match status" value="1"/>
</dbReference>
<dbReference type="InterPro" id="IPR008921">
    <property type="entry name" value="DNA_pol3_clamp-load_cplx_C"/>
</dbReference>
<dbReference type="InterPro" id="IPR003959">
    <property type="entry name" value="ATPase_AAA_core"/>
</dbReference>
<evidence type="ECO:0000256" key="14">
    <source>
        <dbReference type="ARBA" id="ARBA00023268"/>
    </source>
</evidence>
<comment type="PTM">
    <text evidence="16">The alpha and beta chains are autoproteolytically processed from a single precursor protein within the mitochondrion.</text>
</comment>
<keyword evidence="5 16" id="KW-0055">Arginine biosynthesis</keyword>
<evidence type="ECO:0000256" key="8">
    <source>
        <dbReference type="ARBA" id="ARBA00022705"/>
    </source>
</evidence>
<dbReference type="SUPFAM" id="SSF56266">
    <property type="entry name" value="DmpA/ArgJ-like"/>
    <property type="match status" value="1"/>
</dbReference>
<evidence type="ECO:0000256" key="10">
    <source>
        <dbReference type="ARBA" id="ARBA00022813"/>
    </source>
</evidence>
<dbReference type="Gene3D" id="3.40.50.300">
    <property type="entry name" value="P-loop containing nucleotide triphosphate hydrolases"/>
    <property type="match status" value="1"/>
</dbReference>
<evidence type="ECO:0000256" key="12">
    <source>
        <dbReference type="ARBA" id="ARBA00023128"/>
    </source>
</evidence>
<dbReference type="InterPro" id="IPR047854">
    <property type="entry name" value="RFC_lid"/>
</dbReference>
<gene>
    <name evidence="18" type="ORF">CTHT_0066530</name>
</gene>
<comment type="function">
    <text evidence="16">Catalyzes two activities which are involved in the cyclic version of arginine biosynthesis: the synthesis of acetylglutamate from glutamate and acetyl-CoA, and of ornithine by transacetylation between acetylornithine and glutamate.</text>
</comment>
<feature type="active site" description="Nucleophile" evidence="16">
    <location>
        <position position="259"/>
    </location>
</feature>
<feature type="binding site" evidence="16">
    <location>
        <position position="345"/>
    </location>
    <ligand>
        <name>substrate</name>
    </ligand>
</feature>
<dbReference type="eggNOG" id="KOG0991">
    <property type="taxonomic scope" value="Eukaryota"/>
</dbReference>
<organism evidence="19">
    <name type="scientific">Chaetomium thermophilum (strain DSM 1495 / CBS 144.50 / IMI 039719)</name>
    <name type="common">Thermochaetoides thermophila</name>
    <dbReference type="NCBI Taxonomy" id="759272"/>
    <lineage>
        <taxon>Eukaryota</taxon>
        <taxon>Fungi</taxon>
        <taxon>Dikarya</taxon>
        <taxon>Ascomycota</taxon>
        <taxon>Pezizomycotina</taxon>
        <taxon>Sordariomycetes</taxon>
        <taxon>Sordariomycetidae</taxon>
        <taxon>Sordariales</taxon>
        <taxon>Chaetomiaceae</taxon>
        <taxon>Thermochaetoides</taxon>
    </lineage>
</organism>
<comment type="catalytic activity">
    <reaction evidence="16">
        <text>L-glutamate + acetyl-CoA = N-acetyl-L-glutamate + CoA + H(+)</text>
        <dbReference type="Rhea" id="RHEA:24292"/>
        <dbReference type="ChEBI" id="CHEBI:15378"/>
        <dbReference type="ChEBI" id="CHEBI:29985"/>
        <dbReference type="ChEBI" id="CHEBI:44337"/>
        <dbReference type="ChEBI" id="CHEBI:57287"/>
        <dbReference type="ChEBI" id="CHEBI:57288"/>
        <dbReference type="EC" id="2.3.1.1"/>
    </reaction>
</comment>
<dbReference type="GO" id="GO:0004358">
    <property type="term" value="F:L-glutamate N-acetyltransferase activity, acting on acetyl-L-ornithine as donor"/>
    <property type="evidence" value="ECO:0007669"/>
    <property type="project" value="UniProtKB-UniRule"/>
</dbReference>
<dbReference type="CDD" id="cd18140">
    <property type="entry name" value="HLD_clamp_RFC"/>
    <property type="match status" value="1"/>
</dbReference>
<dbReference type="GO" id="GO:0003677">
    <property type="term" value="F:DNA binding"/>
    <property type="evidence" value="ECO:0007669"/>
    <property type="project" value="InterPro"/>
</dbReference>
<dbReference type="Gene3D" id="1.20.272.10">
    <property type="match status" value="1"/>
</dbReference>
<evidence type="ECO:0000256" key="6">
    <source>
        <dbReference type="ARBA" id="ARBA00022605"/>
    </source>
</evidence>
<dbReference type="Pfam" id="PF00004">
    <property type="entry name" value="AAA"/>
    <property type="match status" value="1"/>
</dbReference>
<dbReference type="GO" id="GO:0006592">
    <property type="term" value="P:ornithine biosynthetic process"/>
    <property type="evidence" value="ECO:0007669"/>
    <property type="project" value="TreeGrafter"/>
</dbReference>
<feature type="chain" id="PRO_5023251233" description="Arginine biosynthesis bifunctional protein ArgJ beta chain" evidence="16">
    <location>
        <begin position="259"/>
        <end position="803"/>
    </location>
</feature>
<comment type="similarity">
    <text evidence="3">Belongs to the activator 1 small subunits family.</text>
</comment>
<dbReference type="InterPro" id="IPR003593">
    <property type="entry name" value="AAA+_ATPase"/>
</dbReference>
<dbReference type="InterPro" id="IPR016117">
    <property type="entry name" value="ArgJ-like_dom_sf"/>
</dbReference>
<dbReference type="AlphaFoldDB" id="G0SGJ3"/>
<dbReference type="EC" id="2.3.1.1" evidence="16"/>
<evidence type="ECO:0000256" key="15">
    <source>
        <dbReference type="ARBA" id="ARBA00023315"/>
    </source>
</evidence>
<feature type="domain" description="AAA+ ATPase" evidence="17">
    <location>
        <begin position="511"/>
        <end position="637"/>
    </location>
</feature>
<keyword evidence="6 16" id="KW-0028">Amino-acid biosynthesis</keyword>
<dbReference type="EC" id="2.3.1.35" evidence="16"/>
<evidence type="ECO:0000256" key="16">
    <source>
        <dbReference type="HAMAP-Rule" id="MF_03124"/>
    </source>
</evidence>
<dbReference type="STRING" id="759272.G0SGJ3"/>
<protein>
    <recommendedName>
        <fullName evidence="16">Arginine biosynthesis bifunctional protein ArgJ, mitochondrial</fullName>
    </recommendedName>
    <domain>
        <recommendedName>
            <fullName evidence="16">Glutamate N-acetyltransferase</fullName>
            <shortName evidence="16">GAT</shortName>
            <ecNumber evidence="16">2.3.1.35</ecNumber>
        </recommendedName>
        <alternativeName>
            <fullName evidence="16">Ornithine acetyltransferase</fullName>
            <shortName evidence="16">OATase</shortName>
        </alternativeName>
        <alternativeName>
            <fullName evidence="16">Ornithine transacetylase</fullName>
        </alternativeName>
    </domain>
    <domain>
        <recommendedName>
            <fullName evidence="16">Amino-acid acetyltransferase</fullName>
            <ecNumber evidence="16">2.3.1.1</ecNumber>
        </recommendedName>
        <alternativeName>
            <fullName evidence="16">N-acetylglutamate synthase</fullName>
            <shortName evidence="16">AGS</shortName>
        </alternativeName>
    </domain>
    <component>
        <recommendedName>
            <fullName evidence="16">Arginine biosynthesis bifunctional protein ArgJ alpha chain</fullName>
        </recommendedName>
    </component>
    <component>
        <recommendedName>
            <fullName evidence="16">Arginine biosynthesis bifunctional protein ArgJ beta chain</fullName>
        </recommendedName>
    </component>
</protein>
<reference evidence="18 19" key="1">
    <citation type="journal article" date="2011" name="Cell">
        <title>Insight into structure and assembly of the nuclear pore complex by utilizing the genome of a eukaryotic thermophile.</title>
        <authorList>
            <person name="Amlacher S."/>
            <person name="Sarges P."/>
            <person name="Flemming D."/>
            <person name="van Noort V."/>
            <person name="Kunze R."/>
            <person name="Devos D.P."/>
            <person name="Arumugam M."/>
            <person name="Bork P."/>
            <person name="Hurt E."/>
        </authorList>
    </citation>
    <scope>NUCLEOTIDE SEQUENCE [LARGE SCALE GENOMIC DNA]</scope>
    <source>
        <strain evidence="19">DSM 1495 / CBS 144.50 / IMI 039719</strain>
    </source>
</reference>
<comment type="caution">
    <text evidence="16">Lacks conserved residue(s) required for the propagation of feature annotation.</text>
</comment>
<dbReference type="Pfam" id="PF01960">
    <property type="entry name" value="ArgJ"/>
    <property type="match status" value="1"/>
</dbReference>
<accession>G0SGJ3</accession>
<keyword evidence="8" id="KW-0235">DNA replication</keyword>
<dbReference type="NCBIfam" id="NF003802">
    <property type="entry name" value="PRK05388.1"/>
    <property type="match status" value="1"/>
</dbReference>
<dbReference type="NCBIfam" id="NF001679">
    <property type="entry name" value="PRK00440.1"/>
    <property type="match status" value="1"/>
</dbReference>
<keyword evidence="13" id="KW-0539">Nucleus</keyword>
<comment type="pathway">
    <text evidence="16">Amino-acid biosynthesis; L-arginine biosynthesis; L-ornithine and N-acetyl-L-glutamate from L-glutamate and N(2)-acetyl-L-ornithine (cyclic): step 1/1.</text>
</comment>
<keyword evidence="7 16" id="KW-0808">Transferase</keyword>
<dbReference type="GO" id="GO:0006271">
    <property type="term" value="P:DNA strand elongation involved in DNA replication"/>
    <property type="evidence" value="ECO:0007669"/>
    <property type="project" value="UniProtKB-ARBA"/>
</dbReference>
<keyword evidence="15 16" id="KW-0012">Acyltransferase</keyword>
<dbReference type="Gene3D" id="3.30.2330.10">
    <property type="entry name" value="arginine biosynthesis bifunctional protein suprefamily"/>
    <property type="match status" value="1"/>
</dbReference>
<dbReference type="Gene3D" id="1.10.8.60">
    <property type="match status" value="1"/>
</dbReference>
<comment type="similarity">
    <text evidence="4 16">Belongs to the ArgJ family.</text>
</comment>
<evidence type="ECO:0000259" key="17">
    <source>
        <dbReference type="SMART" id="SM00382"/>
    </source>
</evidence>
<comment type="subcellular location">
    <subcellularLocation>
        <location evidence="2 16">Mitochondrion matrix</location>
    </subcellularLocation>
    <subcellularLocation>
        <location evidence="1">Nucleus</location>
    </subcellularLocation>
</comment>
<dbReference type="HOGENOM" id="CLU_019023_0_0_1"/>
<dbReference type="SUPFAM" id="SSF52540">
    <property type="entry name" value="P-loop containing nucleoside triphosphate hydrolases"/>
    <property type="match status" value="1"/>
</dbReference>
<name>G0SGJ3_CHATD</name>
<keyword evidence="10 16" id="KW-0068">Autocatalytic cleavage</keyword>
<proteinExistence type="inferred from homology"/>
<dbReference type="UniPathway" id="UPA00068">
    <property type="reaction ID" value="UER00106"/>
</dbReference>
<evidence type="ECO:0000256" key="3">
    <source>
        <dbReference type="ARBA" id="ARBA00005378"/>
    </source>
</evidence>
<dbReference type="KEGG" id="cthr:CTHT_0066530"/>
<dbReference type="GO" id="GO:0016887">
    <property type="term" value="F:ATP hydrolysis activity"/>
    <property type="evidence" value="ECO:0007669"/>
    <property type="project" value="InterPro"/>
</dbReference>
<dbReference type="InterPro" id="IPR042195">
    <property type="entry name" value="ArgJ_beta_C"/>
</dbReference>
<dbReference type="SUPFAM" id="SSF48019">
    <property type="entry name" value="post-AAA+ oligomerization domain-like"/>
    <property type="match status" value="1"/>
</dbReference>
<dbReference type="FunFam" id="3.40.50.300:FF:000107">
    <property type="entry name" value="Replication factor C subunit 4"/>
    <property type="match status" value="1"/>
</dbReference>
<dbReference type="GO" id="GO:0004042">
    <property type="term" value="F:L-glutamate N-acetyltransferase activity"/>
    <property type="evidence" value="ECO:0007669"/>
    <property type="project" value="UniProtKB-UniRule"/>
</dbReference>
<comment type="subunit">
    <text evidence="16">Heterodimer of an alpha and a beta chain.</text>
</comment>
<dbReference type="eggNOG" id="KOG2786">
    <property type="taxonomic scope" value="Eukaryota"/>
</dbReference>
<dbReference type="Gene3D" id="3.60.70.12">
    <property type="entry name" value="L-amino peptidase D-ALA esterase/amidase"/>
    <property type="match status" value="1"/>
</dbReference>
<dbReference type="SMART" id="SM00382">
    <property type="entry name" value="AAA"/>
    <property type="match status" value="1"/>
</dbReference>
<dbReference type="RefSeq" id="XP_006696950.1">
    <property type="nucleotide sequence ID" value="XM_006696887.1"/>
</dbReference>
<evidence type="ECO:0000256" key="5">
    <source>
        <dbReference type="ARBA" id="ARBA00022571"/>
    </source>
</evidence>
<dbReference type="HAMAP" id="MF_01106">
    <property type="entry name" value="ArgJ"/>
    <property type="match status" value="1"/>
</dbReference>
<dbReference type="CDD" id="cd02152">
    <property type="entry name" value="OAT"/>
    <property type="match status" value="1"/>
</dbReference>
<keyword evidence="12 16" id="KW-0496">Mitochondrion</keyword>
<dbReference type="CDD" id="cd00009">
    <property type="entry name" value="AAA"/>
    <property type="match status" value="1"/>
</dbReference>
<evidence type="ECO:0000313" key="19">
    <source>
        <dbReference type="Proteomes" id="UP000008066"/>
    </source>
</evidence>
<feature type="binding site" evidence="16">
    <location>
        <position position="219"/>
    </location>
    <ligand>
        <name>substrate</name>
    </ligand>
</feature>
<dbReference type="NCBIfam" id="TIGR00120">
    <property type="entry name" value="ArgJ"/>
    <property type="match status" value="1"/>
</dbReference>
<dbReference type="InterPro" id="IPR027417">
    <property type="entry name" value="P-loop_NTPase"/>
</dbReference>
<feature type="binding site" evidence="16">
    <location>
        <position position="259"/>
    </location>
    <ligand>
        <name>substrate</name>
    </ligand>
</feature>
<dbReference type="GO" id="GO:0005759">
    <property type="term" value="C:mitochondrial matrix"/>
    <property type="evidence" value="ECO:0007669"/>
    <property type="project" value="UniProtKB-SubCell"/>
</dbReference>
<keyword evidence="9" id="KW-0547">Nucleotide-binding</keyword>
<dbReference type="PANTHER" id="PTHR23100">
    <property type="entry name" value="ARGININE BIOSYNTHESIS BIFUNCTIONAL PROTEIN ARGJ"/>
    <property type="match status" value="1"/>
</dbReference>
<dbReference type="EMBL" id="GL988047">
    <property type="protein sequence ID" value="EGS17332.1"/>
    <property type="molecule type" value="Genomic_DNA"/>
</dbReference>
<dbReference type="OrthoDB" id="4199794at2759"/>
<keyword evidence="19" id="KW-1185">Reference proteome</keyword>
<dbReference type="OMA" id="SHEYMVE"/>
<feature type="site" description="Cleavage; by autolysis" evidence="16">
    <location>
        <begin position="258"/>
        <end position="259"/>
    </location>
</feature>
<dbReference type="PANTHER" id="PTHR23100:SF0">
    <property type="entry name" value="ARGININE BIOSYNTHESIS BIFUNCTIONAL PROTEIN ARGJ, MITOCHONDRIAL"/>
    <property type="match status" value="1"/>
</dbReference>
<evidence type="ECO:0000313" key="18">
    <source>
        <dbReference type="EMBL" id="EGS17332.1"/>
    </source>
</evidence>